<gene>
    <name evidence="3" type="ORF">PLICRDRAFT_116682</name>
</gene>
<dbReference type="Pfam" id="PF18332">
    <property type="entry name" value="XRN1_D1"/>
    <property type="match status" value="1"/>
</dbReference>
<dbReference type="InterPro" id="IPR041106">
    <property type="entry name" value="XRN1_D2_D3"/>
</dbReference>
<dbReference type="HOGENOM" id="CLU_897309_0_0_1"/>
<protein>
    <submittedName>
        <fullName evidence="3">Uncharacterized protein</fullName>
    </submittedName>
</protein>
<proteinExistence type="predicted"/>
<dbReference type="OrthoDB" id="372487at2759"/>
<evidence type="ECO:0000313" key="3">
    <source>
        <dbReference type="EMBL" id="KII85287.1"/>
    </source>
</evidence>
<dbReference type="Pfam" id="PF18334">
    <property type="entry name" value="XRN1_D2_D3"/>
    <property type="match status" value="1"/>
</dbReference>
<keyword evidence="4" id="KW-1185">Reference proteome</keyword>
<dbReference type="InterPro" id="IPR047007">
    <property type="entry name" value="XRN1_D1_sf"/>
</dbReference>
<evidence type="ECO:0000259" key="2">
    <source>
        <dbReference type="Pfam" id="PF18334"/>
    </source>
</evidence>
<dbReference type="Proteomes" id="UP000053263">
    <property type="component" value="Unassembled WGS sequence"/>
</dbReference>
<evidence type="ECO:0000259" key="1">
    <source>
        <dbReference type="Pfam" id="PF18332"/>
    </source>
</evidence>
<dbReference type="InterPro" id="IPR040992">
    <property type="entry name" value="XRN1_D1"/>
</dbReference>
<dbReference type="AlphaFoldDB" id="A0A0C9SS49"/>
<dbReference type="Gene3D" id="2.170.260.40">
    <property type="match status" value="1"/>
</dbReference>
<dbReference type="Gene3D" id="2.30.30.30">
    <property type="match status" value="1"/>
</dbReference>
<dbReference type="EMBL" id="KN832568">
    <property type="protein sequence ID" value="KII85287.1"/>
    <property type="molecule type" value="Genomic_DNA"/>
</dbReference>
<organism evidence="3 4">
    <name type="scientific">Plicaturopsis crispa FD-325 SS-3</name>
    <dbReference type="NCBI Taxonomy" id="944288"/>
    <lineage>
        <taxon>Eukaryota</taxon>
        <taxon>Fungi</taxon>
        <taxon>Dikarya</taxon>
        <taxon>Basidiomycota</taxon>
        <taxon>Agaricomycotina</taxon>
        <taxon>Agaricomycetes</taxon>
        <taxon>Agaricomycetidae</taxon>
        <taxon>Amylocorticiales</taxon>
        <taxon>Amylocorticiaceae</taxon>
        <taxon>Plicatura</taxon>
        <taxon>Plicaturopsis crispa</taxon>
    </lineage>
</organism>
<evidence type="ECO:0000313" key="4">
    <source>
        <dbReference type="Proteomes" id="UP000053263"/>
    </source>
</evidence>
<feature type="domain" description="Exoribonuclease Xrn1 D2/D3" evidence="2">
    <location>
        <begin position="152"/>
        <end position="291"/>
    </location>
</feature>
<dbReference type="InterPro" id="IPR014722">
    <property type="entry name" value="Rib_uL2_dom2"/>
</dbReference>
<reference evidence="3 4" key="1">
    <citation type="submission" date="2014-06" db="EMBL/GenBank/DDBJ databases">
        <title>Evolutionary Origins and Diversification of the Mycorrhizal Mutualists.</title>
        <authorList>
            <consortium name="DOE Joint Genome Institute"/>
            <consortium name="Mycorrhizal Genomics Consortium"/>
            <person name="Kohler A."/>
            <person name="Kuo A."/>
            <person name="Nagy L.G."/>
            <person name="Floudas D."/>
            <person name="Copeland A."/>
            <person name="Barry K.W."/>
            <person name="Cichocki N."/>
            <person name="Veneault-Fourrey C."/>
            <person name="LaButti K."/>
            <person name="Lindquist E.A."/>
            <person name="Lipzen A."/>
            <person name="Lundell T."/>
            <person name="Morin E."/>
            <person name="Murat C."/>
            <person name="Riley R."/>
            <person name="Ohm R."/>
            <person name="Sun H."/>
            <person name="Tunlid A."/>
            <person name="Henrissat B."/>
            <person name="Grigoriev I.V."/>
            <person name="Hibbett D.S."/>
            <person name="Martin F."/>
        </authorList>
    </citation>
    <scope>NUCLEOTIDE SEQUENCE [LARGE SCALE GENOMIC DNA]</scope>
    <source>
        <strain evidence="3 4">FD-325 SS-3</strain>
    </source>
</reference>
<feature type="domain" description="5'-3' exoribonuclease 1 D1" evidence="1">
    <location>
        <begin position="1"/>
        <end position="148"/>
    </location>
</feature>
<name>A0A0C9SS49_PLICR</name>
<sequence>MVVHISNPYEDLKPQDIAKDLVGKRTFVGWPFLHEAKVVAVSDSLFKYERMAIIPGAAPKIISNPHPPQGVGHWKMKAERIESTYSKKTGVITGTVDVLLHVRPLKGLKRLESGAFVKDYEGSDKEQEYAVQMTLPEVVCEDPRFLERDAPPLSEEFPEGSKIFFLGEHAYGVAAQVSATTETTLSVILAFFPSDKAENDKFKAIVQSRVSVRYYPSFKTAEVLGISSRAVSKITSSFMVLTGDGQKNNLGLSLKFEAKALKVIDYSRKDPSGKFWEFSEKAVNLMRDYKVCQAYYGCLHG</sequence>
<accession>A0A0C9SS49</accession>